<dbReference type="SUPFAM" id="SSF52113">
    <property type="entry name" value="BRCT domain"/>
    <property type="match status" value="1"/>
</dbReference>
<keyword evidence="4" id="KW-1185">Reference proteome</keyword>
<feature type="domain" description="BRCT" evidence="2">
    <location>
        <begin position="180"/>
        <end position="285"/>
    </location>
</feature>
<dbReference type="PROSITE" id="PS50172">
    <property type="entry name" value="BRCT"/>
    <property type="match status" value="1"/>
</dbReference>
<reference evidence="4" key="1">
    <citation type="journal article" date="2014" name="Nat. Commun.">
        <title>Genomic adaptations of the halophilic Dead Sea filamentous fungus Eurotium rubrum.</title>
        <authorList>
            <person name="Kis-Papo T."/>
            <person name="Weig A.R."/>
            <person name="Riley R."/>
            <person name="Persoh D."/>
            <person name="Salamov A."/>
            <person name="Sun H."/>
            <person name="Lipzen A."/>
            <person name="Wasser S.P."/>
            <person name="Rambold G."/>
            <person name="Grigoriev I.V."/>
            <person name="Nevo E."/>
        </authorList>
    </citation>
    <scope>NUCLEOTIDE SEQUENCE [LARGE SCALE GENOMIC DNA]</scope>
    <source>
        <strain evidence="4">CBS 135680</strain>
    </source>
</reference>
<dbReference type="AlphaFoldDB" id="A0A017SM06"/>
<dbReference type="EMBL" id="KK088416">
    <property type="protein sequence ID" value="EYE97330.1"/>
    <property type="molecule type" value="Genomic_DNA"/>
</dbReference>
<dbReference type="Proteomes" id="UP000019804">
    <property type="component" value="Unassembled WGS sequence"/>
</dbReference>
<protein>
    <recommendedName>
        <fullName evidence="2">BRCT domain-containing protein</fullName>
    </recommendedName>
</protein>
<dbReference type="InterPro" id="IPR001357">
    <property type="entry name" value="BRCT_dom"/>
</dbReference>
<dbReference type="Gene3D" id="3.40.50.10190">
    <property type="entry name" value="BRCT domain"/>
    <property type="match status" value="1"/>
</dbReference>
<dbReference type="SMART" id="SM00292">
    <property type="entry name" value="BRCT"/>
    <property type="match status" value="1"/>
</dbReference>
<evidence type="ECO:0000313" key="4">
    <source>
        <dbReference type="Proteomes" id="UP000019804"/>
    </source>
</evidence>
<dbReference type="GeneID" id="63694757"/>
<dbReference type="OrthoDB" id="427711at2759"/>
<dbReference type="InterPro" id="IPR036420">
    <property type="entry name" value="BRCT_dom_sf"/>
</dbReference>
<evidence type="ECO:0000256" key="1">
    <source>
        <dbReference type="SAM" id="MobiDB-lite"/>
    </source>
</evidence>
<sequence length="298" mass="32116">MPPERPPQPKNHQTSDPWSSASAGHQRADGPTLSHTTAWRDSRTEKLHRQFIFGDCNADYNGWGKGEWVMMDREEGRGKGKEGREITDFMGGVQKRRDGSCEIEMGGKSKCFRGDASDISTHMPVLTLTPTSACTSTSTHDANRDISVTTVHKDTDTDTATHANAATPAPASTPASITPTSKKILTGTTIYLNGSTMPLISDHKLKRLLVSNGAKLSLVFARSVTHVIIGKPNNGANKGAGGGLAAGKLQKEIERCARGVKIVGVEWAFESIKAEKRLSETKFAIRLGKQPSVLGVLR</sequence>
<dbReference type="HOGENOM" id="CLU_054245_0_0_1"/>
<name>A0A017SM06_ASPRC</name>
<evidence type="ECO:0000259" key="2">
    <source>
        <dbReference type="PROSITE" id="PS50172"/>
    </source>
</evidence>
<gene>
    <name evidence="3" type="ORF">EURHEDRAFT_384869</name>
</gene>
<proteinExistence type="predicted"/>
<dbReference type="STRING" id="1388766.A0A017SM06"/>
<accession>A0A017SM06</accession>
<dbReference type="Pfam" id="PF00533">
    <property type="entry name" value="BRCT"/>
    <property type="match status" value="1"/>
</dbReference>
<evidence type="ECO:0000313" key="3">
    <source>
        <dbReference type="EMBL" id="EYE97330.1"/>
    </source>
</evidence>
<dbReference type="RefSeq" id="XP_040641018.1">
    <property type="nucleotide sequence ID" value="XM_040779633.1"/>
</dbReference>
<feature type="region of interest" description="Disordered" evidence="1">
    <location>
        <begin position="160"/>
        <end position="179"/>
    </location>
</feature>
<feature type="region of interest" description="Disordered" evidence="1">
    <location>
        <begin position="1"/>
        <end position="37"/>
    </location>
</feature>
<feature type="compositionally biased region" description="Polar residues" evidence="1">
    <location>
        <begin position="10"/>
        <end position="23"/>
    </location>
</feature>
<organism evidence="3 4">
    <name type="scientific">Aspergillus ruber (strain CBS 135680)</name>
    <dbReference type="NCBI Taxonomy" id="1388766"/>
    <lineage>
        <taxon>Eukaryota</taxon>
        <taxon>Fungi</taxon>
        <taxon>Dikarya</taxon>
        <taxon>Ascomycota</taxon>
        <taxon>Pezizomycotina</taxon>
        <taxon>Eurotiomycetes</taxon>
        <taxon>Eurotiomycetidae</taxon>
        <taxon>Eurotiales</taxon>
        <taxon>Aspergillaceae</taxon>
        <taxon>Aspergillus</taxon>
        <taxon>Aspergillus subgen. Aspergillus</taxon>
    </lineage>
</organism>